<accession>A0A067N216</accession>
<dbReference type="Proteomes" id="UP000027195">
    <property type="component" value="Unassembled WGS sequence"/>
</dbReference>
<organism evidence="4 5">
    <name type="scientific">Botryobasidium botryosum (strain FD-172 SS1)</name>
    <dbReference type="NCBI Taxonomy" id="930990"/>
    <lineage>
        <taxon>Eukaryota</taxon>
        <taxon>Fungi</taxon>
        <taxon>Dikarya</taxon>
        <taxon>Basidiomycota</taxon>
        <taxon>Agaricomycotina</taxon>
        <taxon>Agaricomycetes</taxon>
        <taxon>Cantharellales</taxon>
        <taxon>Botryobasidiaceae</taxon>
        <taxon>Botryobasidium</taxon>
    </lineage>
</organism>
<dbReference type="STRING" id="930990.A0A067N216"/>
<feature type="compositionally biased region" description="Acidic residues" evidence="2">
    <location>
        <begin position="357"/>
        <end position="374"/>
    </location>
</feature>
<dbReference type="GO" id="GO:0006334">
    <property type="term" value="P:nucleosome assembly"/>
    <property type="evidence" value="ECO:0007669"/>
    <property type="project" value="InterPro"/>
</dbReference>
<dbReference type="InterPro" id="IPR005818">
    <property type="entry name" value="Histone_H1/H5_H15"/>
</dbReference>
<feature type="region of interest" description="Disordered" evidence="2">
    <location>
        <begin position="216"/>
        <end position="281"/>
    </location>
</feature>
<dbReference type="PROSITE" id="PS51504">
    <property type="entry name" value="H15"/>
    <property type="match status" value="1"/>
</dbReference>
<feature type="compositionally biased region" description="Pro residues" evidence="2">
    <location>
        <begin position="240"/>
        <end position="257"/>
    </location>
</feature>
<dbReference type="GO" id="GO:0000786">
    <property type="term" value="C:nucleosome"/>
    <property type="evidence" value="ECO:0007669"/>
    <property type="project" value="InterPro"/>
</dbReference>
<feature type="compositionally biased region" description="Low complexity" evidence="2">
    <location>
        <begin position="75"/>
        <end position="99"/>
    </location>
</feature>
<feature type="region of interest" description="Disordered" evidence="2">
    <location>
        <begin position="55"/>
        <end position="120"/>
    </location>
</feature>
<dbReference type="HOGENOM" id="CLU_667286_0_0_1"/>
<evidence type="ECO:0000259" key="3">
    <source>
        <dbReference type="PROSITE" id="PS51504"/>
    </source>
</evidence>
<evidence type="ECO:0000256" key="1">
    <source>
        <dbReference type="ARBA" id="ARBA00020833"/>
    </source>
</evidence>
<dbReference type="InterPro" id="IPR036388">
    <property type="entry name" value="WH-like_DNA-bd_sf"/>
</dbReference>
<feature type="region of interest" description="Disordered" evidence="2">
    <location>
        <begin position="352"/>
        <end position="381"/>
    </location>
</feature>
<feature type="compositionally biased region" description="Polar residues" evidence="2">
    <location>
        <begin position="262"/>
        <end position="281"/>
    </location>
</feature>
<dbReference type="SUPFAM" id="SSF46785">
    <property type="entry name" value="Winged helix' DNA-binding domain"/>
    <property type="match status" value="1"/>
</dbReference>
<feature type="compositionally biased region" description="Polar residues" evidence="2">
    <location>
        <begin position="55"/>
        <end position="74"/>
    </location>
</feature>
<dbReference type="InParanoid" id="A0A067N216"/>
<keyword evidence="5" id="KW-1185">Reference proteome</keyword>
<dbReference type="GO" id="GO:0003677">
    <property type="term" value="F:DNA binding"/>
    <property type="evidence" value="ECO:0007669"/>
    <property type="project" value="InterPro"/>
</dbReference>
<dbReference type="SMART" id="SM00526">
    <property type="entry name" value="H15"/>
    <property type="match status" value="1"/>
</dbReference>
<gene>
    <name evidence="4" type="ORF">BOTBODRAFT_51018</name>
</gene>
<evidence type="ECO:0000313" key="5">
    <source>
        <dbReference type="Proteomes" id="UP000027195"/>
    </source>
</evidence>
<evidence type="ECO:0000313" key="4">
    <source>
        <dbReference type="EMBL" id="KDQ21000.1"/>
    </source>
</evidence>
<sequence length="412" mass="43341">MDGKVNESQAALKATYLSLLPHDHLVALVLTLEAKTPDAVNIWPESIEEAISTLQQAQVEHPQPQSRHAGPSSQPDSSHAAPTAPASAPTSTPAPSHDPQQGYVSPPLPPPAAGSSPFAPPTLSYPVMTYPPSANNGSGGGRSATNAAYGMPSYEEMIIMALTEVGEPDGTMPKVLFQWMSAHWPLMNNFRPSASQALHKALKRGRLEKIGNKYRLNPNWEGGNTSRRTTRRPQIGATPMPLPMPMLLPSIAPPPVPFSNAPLAQNQPAQGQTPSTTSATEAQANANVSALLQAMHANISCRVTELDAAGEGEGGSRPNQDCLMLDTPAAAPPVEASEPSADSSARIVEVVEKEVEVEVEEEDEDSDGSDDMEDVPLPRPKVSLQATLSNLAAQLAASARARKEVAAQSGAG</sequence>
<protein>
    <recommendedName>
        <fullName evidence="1">Histone H1</fullName>
    </recommendedName>
</protein>
<proteinExistence type="predicted"/>
<dbReference type="AlphaFoldDB" id="A0A067N216"/>
<evidence type="ECO:0000256" key="2">
    <source>
        <dbReference type="SAM" id="MobiDB-lite"/>
    </source>
</evidence>
<feature type="domain" description="H15" evidence="3">
    <location>
        <begin position="150"/>
        <end position="218"/>
    </location>
</feature>
<name>A0A067N216_BOTB1</name>
<dbReference type="Gene3D" id="1.10.10.10">
    <property type="entry name" value="Winged helix-like DNA-binding domain superfamily/Winged helix DNA-binding domain"/>
    <property type="match status" value="1"/>
</dbReference>
<dbReference type="OrthoDB" id="5863171at2759"/>
<dbReference type="EMBL" id="KL198017">
    <property type="protein sequence ID" value="KDQ21000.1"/>
    <property type="molecule type" value="Genomic_DNA"/>
</dbReference>
<dbReference type="InterPro" id="IPR036390">
    <property type="entry name" value="WH_DNA-bd_sf"/>
</dbReference>
<reference evidence="5" key="1">
    <citation type="journal article" date="2014" name="Proc. Natl. Acad. Sci. U.S.A.">
        <title>Extensive sampling of basidiomycete genomes demonstrates inadequacy of the white-rot/brown-rot paradigm for wood decay fungi.</title>
        <authorList>
            <person name="Riley R."/>
            <person name="Salamov A.A."/>
            <person name="Brown D.W."/>
            <person name="Nagy L.G."/>
            <person name="Floudas D."/>
            <person name="Held B.W."/>
            <person name="Levasseur A."/>
            <person name="Lombard V."/>
            <person name="Morin E."/>
            <person name="Otillar R."/>
            <person name="Lindquist E.A."/>
            <person name="Sun H."/>
            <person name="LaButti K.M."/>
            <person name="Schmutz J."/>
            <person name="Jabbour D."/>
            <person name="Luo H."/>
            <person name="Baker S.E."/>
            <person name="Pisabarro A.G."/>
            <person name="Walton J.D."/>
            <person name="Blanchette R.A."/>
            <person name="Henrissat B."/>
            <person name="Martin F."/>
            <person name="Cullen D."/>
            <person name="Hibbett D.S."/>
            <person name="Grigoriev I.V."/>
        </authorList>
    </citation>
    <scope>NUCLEOTIDE SEQUENCE [LARGE SCALE GENOMIC DNA]</scope>
    <source>
        <strain evidence="5">FD-172 SS1</strain>
    </source>
</reference>